<dbReference type="EMBL" id="JAUIZM010000007">
    <property type="protein sequence ID" value="KAK1374457.1"/>
    <property type="molecule type" value="Genomic_DNA"/>
</dbReference>
<protein>
    <submittedName>
        <fullName evidence="2">Uncharacterized protein</fullName>
    </submittedName>
</protein>
<feature type="compositionally biased region" description="Basic and acidic residues" evidence="1">
    <location>
        <begin position="50"/>
        <end position="59"/>
    </location>
</feature>
<gene>
    <name evidence="2" type="ORF">POM88_030650</name>
</gene>
<evidence type="ECO:0000313" key="3">
    <source>
        <dbReference type="Proteomes" id="UP001237642"/>
    </source>
</evidence>
<accession>A0AAD8HXU3</accession>
<feature type="compositionally biased region" description="Low complexity" evidence="1">
    <location>
        <begin position="1"/>
        <end position="28"/>
    </location>
</feature>
<evidence type="ECO:0000256" key="1">
    <source>
        <dbReference type="SAM" id="MobiDB-lite"/>
    </source>
</evidence>
<feature type="compositionally biased region" description="Basic and acidic residues" evidence="1">
    <location>
        <begin position="33"/>
        <end position="42"/>
    </location>
</feature>
<dbReference type="PANTHER" id="PTHR35120:SF2">
    <property type="entry name" value="AMINOTRANSFERASE-LIKE PLANT MOBILE DOMAIN-CONTAINING PROTEIN"/>
    <property type="match status" value="1"/>
</dbReference>
<reference evidence="2" key="2">
    <citation type="submission" date="2023-05" db="EMBL/GenBank/DDBJ databases">
        <authorList>
            <person name="Schelkunov M.I."/>
        </authorList>
    </citation>
    <scope>NUCLEOTIDE SEQUENCE</scope>
    <source>
        <strain evidence="2">Hsosn_3</strain>
        <tissue evidence="2">Leaf</tissue>
    </source>
</reference>
<reference evidence="2" key="1">
    <citation type="submission" date="2023-02" db="EMBL/GenBank/DDBJ databases">
        <title>Genome of toxic invasive species Heracleum sosnowskyi carries increased number of genes despite the absence of recent whole-genome duplications.</title>
        <authorList>
            <person name="Schelkunov M."/>
            <person name="Shtratnikova V."/>
            <person name="Makarenko M."/>
            <person name="Klepikova A."/>
            <person name="Omelchenko D."/>
            <person name="Novikova G."/>
            <person name="Obukhova E."/>
            <person name="Bogdanov V."/>
            <person name="Penin A."/>
            <person name="Logacheva M."/>
        </authorList>
    </citation>
    <scope>NUCLEOTIDE SEQUENCE</scope>
    <source>
        <strain evidence="2">Hsosn_3</strain>
        <tissue evidence="2">Leaf</tissue>
    </source>
</reference>
<dbReference type="PANTHER" id="PTHR35120">
    <property type="entry name" value="HISTONE ACETYLTRANSFERASE KAT6B-LIKE"/>
    <property type="match status" value="1"/>
</dbReference>
<proteinExistence type="predicted"/>
<feature type="compositionally biased region" description="Acidic residues" evidence="1">
    <location>
        <begin position="594"/>
        <end position="611"/>
    </location>
</feature>
<feature type="region of interest" description="Disordered" evidence="1">
    <location>
        <begin position="1"/>
        <end position="61"/>
    </location>
</feature>
<name>A0AAD8HXU3_9APIA</name>
<organism evidence="2 3">
    <name type="scientific">Heracleum sosnowskyi</name>
    <dbReference type="NCBI Taxonomy" id="360622"/>
    <lineage>
        <taxon>Eukaryota</taxon>
        <taxon>Viridiplantae</taxon>
        <taxon>Streptophyta</taxon>
        <taxon>Embryophyta</taxon>
        <taxon>Tracheophyta</taxon>
        <taxon>Spermatophyta</taxon>
        <taxon>Magnoliopsida</taxon>
        <taxon>eudicotyledons</taxon>
        <taxon>Gunneridae</taxon>
        <taxon>Pentapetalae</taxon>
        <taxon>asterids</taxon>
        <taxon>campanulids</taxon>
        <taxon>Apiales</taxon>
        <taxon>Apiaceae</taxon>
        <taxon>Apioideae</taxon>
        <taxon>apioid superclade</taxon>
        <taxon>Tordylieae</taxon>
        <taxon>Tordyliinae</taxon>
        <taxon>Heracleum</taxon>
    </lineage>
</organism>
<feature type="region of interest" description="Disordered" evidence="1">
    <location>
        <begin position="594"/>
        <end position="629"/>
    </location>
</feature>
<comment type="caution">
    <text evidence="2">The sequence shown here is derived from an EMBL/GenBank/DDBJ whole genome shotgun (WGS) entry which is preliminary data.</text>
</comment>
<keyword evidence="3" id="KW-1185">Reference proteome</keyword>
<sequence>MSSPPQIQEPDPVPPIQQQIEPQIENPISNLEEITHQNDHPSPKTLDMSRIQDPERSDPTLEETQVVLDVEEQEEEFSGKVISTNTKNRSRSKVYKRKRPGELKRQQTIDKKVENMLKCVNFVPFRPVERLDFDKYENVLKDLGLWDFVRLEFDDVVRADLIAQFIVSYDVVKRCCLVNGARIYMTRPSFVKAFNLPKPSVKKEKVVGSVAEAAIDLDAEGDRVSEDCVRFLEDLVWNWVVLHGDDWVMPNEIRGWMGLIRDGHPEKVDWGGMFWVMVDGELKQREQLRECYYTSHLQYYIKSLRKELLEEEGKKFGAVEENKEEGKLLSQDDNKEAEVDEVKSECMELFEEEGVKVLVDEEINEDVKSLSEENKIEVEIEELKKDGDLMEEPCKVANEGIIEEVKLSCEEDNKEVEVLVEKVKEAPNEAEVEKVEEGTDGSLFDSIKEEDNVVLGPNIELSLGQQDVVEREKINGVNKADVEECKEKKQYGLSLAGSDQGRSLFLRPCILGEGRGSDGNGEGKGELEQLQMIEGEEIEEGQQLIEEGKQMEDMEHIQRGEQMEEVELQRWDDMEAEEADDDVEVDELEVDDMEEQVEVEDEDDEDEELEDGMEHDIPQNYGSPGGAGLPGDLLQAFETAQLVSNLQGQQIPENSSMELFASNAETHLMMGGPSMYGNGHKRPIDYEQDTSHPNESKRIRTEGGWDPKNSDFGFCMGQAEQFMEKAKIMYAEKEQACHDMNMHQQYLLREVQQRDDYIESLQRNSNESLQKKDAEIYRLERELGLLAELVNGYREALKENRRAFLEYRQRCQLPEEPIYKDAGPGGLVLSVTEIEKQRQQQENEDSLKRMMIEQKFAEAFEGYCNQFDLLLNKVQVIDMDRLTPIENEVKLLKELYTTKRNASEKKELVPTEIVPPSA</sequence>
<dbReference type="Proteomes" id="UP001237642">
    <property type="component" value="Unassembled WGS sequence"/>
</dbReference>
<dbReference type="AlphaFoldDB" id="A0AAD8HXU3"/>
<evidence type="ECO:0000313" key="2">
    <source>
        <dbReference type="EMBL" id="KAK1374457.1"/>
    </source>
</evidence>